<proteinExistence type="predicted"/>
<comment type="caution">
    <text evidence="1">The sequence shown here is derived from an EMBL/GenBank/DDBJ whole genome shotgun (WGS) entry which is preliminary data.</text>
</comment>
<dbReference type="Proteomes" id="UP000247437">
    <property type="component" value="Unassembled WGS sequence"/>
</dbReference>
<reference evidence="1 2" key="1">
    <citation type="journal article" date="2018" name="Appl. Microbiol. Biotechnol.">
        <title>Characterization of the caprolactam degradation pathway in Pseudomonas jessenii using mass spectrometry-based proteomics.</title>
        <authorList>
            <person name="Otzen M."/>
            <person name="Palacio C."/>
            <person name="Janssen D.B."/>
        </authorList>
    </citation>
    <scope>NUCLEOTIDE SEQUENCE [LARGE SCALE GENOMIC DNA]</scope>
    <source>
        <strain evidence="1 2">GO3</strain>
    </source>
</reference>
<evidence type="ECO:0000313" key="1">
    <source>
        <dbReference type="EMBL" id="PYY71209.1"/>
    </source>
</evidence>
<accession>A0A2W0ES57</accession>
<gene>
    <name evidence="1" type="ORF">CRX42_07270</name>
</gene>
<evidence type="ECO:0000313" key="2">
    <source>
        <dbReference type="Proteomes" id="UP000247437"/>
    </source>
</evidence>
<dbReference type="EMBL" id="PDLL01000055">
    <property type="protein sequence ID" value="PYY71209.1"/>
    <property type="molecule type" value="Genomic_DNA"/>
</dbReference>
<dbReference type="RefSeq" id="WP_110658560.1">
    <property type="nucleotide sequence ID" value="NZ_PDLL01000055.1"/>
</dbReference>
<name>A0A2W0ES57_PSEJE</name>
<protein>
    <submittedName>
        <fullName evidence="1">Uncharacterized protein</fullName>
    </submittedName>
</protein>
<dbReference type="OrthoDB" id="7022021at2"/>
<sequence length="84" mass="9784">MATSYADSAQAREWDRRYDAWGREKKSQPEEFHDYEAAGQIRSQALADREARRLEERKSLKRRIGLAMEKMEMVCPPSGGAHER</sequence>
<organism evidence="1 2">
    <name type="scientific">Pseudomonas jessenii</name>
    <dbReference type="NCBI Taxonomy" id="77298"/>
    <lineage>
        <taxon>Bacteria</taxon>
        <taxon>Pseudomonadati</taxon>
        <taxon>Pseudomonadota</taxon>
        <taxon>Gammaproteobacteria</taxon>
        <taxon>Pseudomonadales</taxon>
        <taxon>Pseudomonadaceae</taxon>
        <taxon>Pseudomonas</taxon>
    </lineage>
</organism>
<dbReference type="AlphaFoldDB" id="A0A2W0ES57"/>